<evidence type="ECO:0000313" key="2">
    <source>
        <dbReference type="EMBL" id="GAA0743786.1"/>
    </source>
</evidence>
<accession>A0ABN1JQ25</accession>
<dbReference type="RefSeq" id="WP_141285115.1">
    <property type="nucleotide sequence ID" value="NZ_BAAAEW010000004.1"/>
</dbReference>
<keyword evidence="1" id="KW-0732">Signal</keyword>
<feature type="chain" id="PRO_5045551541" description="DUF3047 domain-containing protein" evidence="1">
    <location>
        <begin position="23"/>
        <end position="239"/>
    </location>
</feature>
<proteinExistence type="predicted"/>
<sequence length="239" mass="26454">MTPPQLRGGCVALAMLAGPAMAATDWPEVPAPPRAKVEWVAQDSVINGLPSRIERFETDLSPGEVLSFYRERWKSARAGAPRETAAGGWQGLSTLTGDFQVAVQVKPRQPSGSEGLISTAHFGDVRREPIPSQLPRFYDTRIAQVTESVDGPTRSQLVTMVSNESFEVNMNRWRGEWQRRGWQAAFDKQAPVERDGVRTWLASFNKGSQSVDVALSWRPSDRRSYLTVNLLSSTGDLQP</sequence>
<keyword evidence="3" id="KW-1185">Reference proteome</keyword>
<reference evidence="2 3" key="1">
    <citation type="journal article" date="2019" name="Int. J. Syst. Evol. Microbiol.">
        <title>The Global Catalogue of Microorganisms (GCM) 10K type strain sequencing project: providing services to taxonomists for standard genome sequencing and annotation.</title>
        <authorList>
            <consortium name="The Broad Institute Genomics Platform"/>
            <consortium name="The Broad Institute Genome Sequencing Center for Infectious Disease"/>
            <person name="Wu L."/>
            <person name="Ma J."/>
        </authorList>
    </citation>
    <scope>NUCLEOTIDE SEQUENCE [LARGE SCALE GENOMIC DNA]</scope>
    <source>
        <strain evidence="2 3">JCM 15503</strain>
    </source>
</reference>
<feature type="signal peptide" evidence="1">
    <location>
        <begin position="1"/>
        <end position="22"/>
    </location>
</feature>
<evidence type="ECO:0008006" key="4">
    <source>
        <dbReference type="Google" id="ProtNLM"/>
    </source>
</evidence>
<evidence type="ECO:0000313" key="3">
    <source>
        <dbReference type="Proteomes" id="UP001500279"/>
    </source>
</evidence>
<evidence type="ECO:0000256" key="1">
    <source>
        <dbReference type="SAM" id="SignalP"/>
    </source>
</evidence>
<organism evidence="2 3">
    <name type="scientific">Ideonella azotifigens</name>
    <dbReference type="NCBI Taxonomy" id="513160"/>
    <lineage>
        <taxon>Bacteria</taxon>
        <taxon>Pseudomonadati</taxon>
        <taxon>Pseudomonadota</taxon>
        <taxon>Betaproteobacteria</taxon>
        <taxon>Burkholderiales</taxon>
        <taxon>Sphaerotilaceae</taxon>
        <taxon>Ideonella</taxon>
    </lineage>
</organism>
<comment type="caution">
    <text evidence="2">The sequence shown here is derived from an EMBL/GenBank/DDBJ whole genome shotgun (WGS) entry which is preliminary data.</text>
</comment>
<dbReference type="Proteomes" id="UP001500279">
    <property type="component" value="Unassembled WGS sequence"/>
</dbReference>
<protein>
    <recommendedName>
        <fullName evidence="4">DUF3047 domain-containing protein</fullName>
    </recommendedName>
</protein>
<dbReference type="EMBL" id="BAAAEW010000004">
    <property type="protein sequence ID" value="GAA0743786.1"/>
    <property type="molecule type" value="Genomic_DNA"/>
</dbReference>
<name>A0ABN1JQ25_9BURK</name>
<gene>
    <name evidence="2" type="ORF">GCM10009107_08640</name>
</gene>